<evidence type="ECO:0008006" key="4">
    <source>
        <dbReference type="Google" id="ProtNLM"/>
    </source>
</evidence>
<sequence length="132" mass="16145">MEYQPFIDAMKLALEENNRKLIKEMRAEFGQFKEEIRSDMQEFKEEMRSDMQEFKEEMRTDMKEFKAEIRSDLQELKNELHQRMDVLDTNMDQRFMNFGGSLTKTEENYDYLEAKFVEHDKEIYQLQKKVGM</sequence>
<feature type="coiled-coil region" evidence="1">
    <location>
        <begin position="33"/>
        <end position="90"/>
    </location>
</feature>
<gene>
    <name evidence="2" type="ORF">DCC39_01995</name>
</gene>
<evidence type="ECO:0000313" key="3">
    <source>
        <dbReference type="Proteomes" id="UP000245998"/>
    </source>
</evidence>
<dbReference type="RefSeq" id="WP_116553201.1">
    <property type="nucleotide sequence ID" value="NZ_QCZG01000002.1"/>
</dbReference>
<dbReference type="Proteomes" id="UP000245998">
    <property type="component" value="Unassembled WGS sequence"/>
</dbReference>
<evidence type="ECO:0000313" key="2">
    <source>
        <dbReference type="EMBL" id="PWA13240.1"/>
    </source>
</evidence>
<accession>A0A2U1K6T4</accession>
<dbReference type="SUPFAM" id="SSF47162">
    <property type="entry name" value="Apolipoprotein"/>
    <property type="match status" value="1"/>
</dbReference>
<proteinExistence type="predicted"/>
<reference evidence="2 3" key="1">
    <citation type="submission" date="2018-04" db="EMBL/GenBank/DDBJ databases">
        <title>Camelliibacillus theae gen. nov., sp. nov., isolated from Pu'er tea.</title>
        <authorList>
            <person name="Niu L."/>
        </authorList>
    </citation>
    <scope>NUCLEOTIDE SEQUENCE [LARGE SCALE GENOMIC DNA]</scope>
    <source>
        <strain evidence="2 3">T8</strain>
    </source>
</reference>
<comment type="caution">
    <text evidence="2">The sequence shown here is derived from an EMBL/GenBank/DDBJ whole genome shotgun (WGS) entry which is preliminary data.</text>
</comment>
<dbReference type="EMBL" id="QCZG01000002">
    <property type="protein sequence ID" value="PWA13240.1"/>
    <property type="molecule type" value="Genomic_DNA"/>
</dbReference>
<organism evidence="2 3">
    <name type="scientific">Pueribacillus theae</name>
    <dbReference type="NCBI Taxonomy" id="2171751"/>
    <lineage>
        <taxon>Bacteria</taxon>
        <taxon>Bacillati</taxon>
        <taxon>Bacillota</taxon>
        <taxon>Bacilli</taxon>
        <taxon>Bacillales</taxon>
        <taxon>Bacillaceae</taxon>
        <taxon>Pueribacillus</taxon>
    </lineage>
</organism>
<evidence type="ECO:0000256" key="1">
    <source>
        <dbReference type="SAM" id="Coils"/>
    </source>
</evidence>
<dbReference type="Gene3D" id="1.20.120.20">
    <property type="entry name" value="Apolipoprotein"/>
    <property type="match status" value="1"/>
</dbReference>
<protein>
    <recommendedName>
        <fullName evidence="4">DUF1640 domain-containing protein</fullName>
    </recommendedName>
</protein>
<name>A0A2U1K6T4_9BACI</name>
<keyword evidence="1" id="KW-0175">Coiled coil</keyword>
<dbReference type="OrthoDB" id="9930791at2"/>
<dbReference type="AlphaFoldDB" id="A0A2U1K6T4"/>
<keyword evidence="3" id="KW-1185">Reference proteome</keyword>